<organism evidence="1 2">
    <name type="scientific">Acanthochromis polyacanthus</name>
    <name type="common">spiny chromis</name>
    <dbReference type="NCBI Taxonomy" id="80966"/>
    <lineage>
        <taxon>Eukaryota</taxon>
        <taxon>Metazoa</taxon>
        <taxon>Chordata</taxon>
        <taxon>Craniata</taxon>
        <taxon>Vertebrata</taxon>
        <taxon>Euteleostomi</taxon>
        <taxon>Actinopterygii</taxon>
        <taxon>Neopterygii</taxon>
        <taxon>Teleostei</taxon>
        <taxon>Neoteleostei</taxon>
        <taxon>Acanthomorphata</taxon>
        <taxon>Ovalentaria</taxon>
        <taxon>Pomacentridae</taxon>
        <taxon>Acanthochromis</taxon>
    </lineage>
</organism>
<evidence type="ECO:0000313" key="1">
    <source>
        <dbReference type="Ensembl" id="ENSAPOP00000015485.1"/>
    </source>
</evidence>
<dbReference type="InParanoid" id="A0A3Q1GC23"/>
<proteinExistence type="predicted"/>
<keyword evidence="2" id="KW-1185">Reference proteome</keyword>
<sequence>MFASSEADLAYVADGVLLGVDLGADSSPATAGLDDGVGRRGRNLIIVSTDQFVHLVLNQTAEIVFVRGGTEEKFCNTVLVFILGSGVLTKFTTVFIVINHLDFFRFLLPDYEDDFCSLSSVILKYQRALLVFHRFHDRLTLKKPNYESI</sequence>
<dbReference type="Ensembl" id="ENSAPOT00000024192.1">
    <property type="protein sequence ID" value="ENSAPOP00000015485.1"/>
    <property type="gene ID" value="ENSAPOG00000018465.1"/>
</dbReference>
<dbReference type="GeneTree" id="ENSGT00940000180705"/>
<reference evidence="1" key="1">
    <citation type="submission" date="2025-08" db="UniProtKB">
        <authorList>
            <consortium name="Ensembl"/>
        </authorList>
    </citation>
    <scope>IDENTIFICATION</scope>
</reference>
<protein>
    <submittedName>
        <fullName evidence="1">Uncharacterized protein</fullName>
    </submittedName>
</protein>
<dbReference type="AlphaFoldDB" id="A0A3Q1GC23"/>
<accession>A0A3Q1GC23</accession>
<dbReference type="Proteomes" id="UP000257200">
    <property type="component" value="Unplaced"/>
</dbReference>
<evidence type="ECO:0000313" key="2">
    <source>
        <dbReference type="Proteomes" id="UP000257200"/>
    </source>
</evidence>
<name>A0A3Q1GC23_9TELE</name>
<reference evidence="1" key="2">
    <citation type="submission" date="2025-09" db="UniProtKB">
        <authorList>
            <consortium name="Ensembl"/>
        </authorList>
    </citation>
    <scope>IDENTIFICATION</scope>
</reference>